<dbReference type="PROSITE" id="PS51257">
    <property type="entry name" value="PROKAR_LIPOPROTEIN"/>
    <property type="match status" value="1"/>
</dbReference>
<reference evidence="1" key="1">
    <citation type="submission" date="2021-03" db="EMBL/GenBank/DDBJ databases">
        <title>Antimicrobial resistance genes in bacteria isolated from Japanese honey, and their potential for conferring macrolide and lincosamide resistance in the American foulbrood pathogen Paenibacillus larvae.</title>
        <authorList>
            <person name="Okamoto M."/>
            <person name="Kumagai M."/>
            <person name="Kanamori H."/>
            <person name="Takamatsu D."/>
        </authorList>
    </citation>
    <scope>NUCLEOTIDE SEQUENCE</scope>
    <source>
        <strain evidence="1">J41TS4</strain>
    </source>
</reference>
<sequence>MTVRFEKALSILVIVFLVSCIVNQTYSIYTTHRANKVLNEQKEQLKEIKAVTEKARSKLE</sequence>
<dbReference type="AlphaFoldDB" id="A0A920CMA2"/>
<keyword evidence="2" id="KW-1185">Reference proteome</keyword>
<comment type="caution">
    <text evidence="1">The sequence shown here is derived from an EMBL/GenBank/DDBJ whole genome shotgun (WGS) entry which is preliminary data.</text>
</comment>
<organism evidence="1 2">
    <name type="scientific">Paenibacillus apis</name>
    <dbReference type="NCBI Taxonomy" id="1792174"/>
    <lineage>
        <taxon>Bacteria</taxon>
        <taxon>Bacillati</taxon>
        <taxon>Bacillota</taxon>
        <taxon>Bacilli</taxon>
        <taxon>Bacillales</taxon>
        <taxon>Paenibacillaceae</taxon>
        <taxon>Paenibacillus</taxon>
    </lineage>
</organism>
<proteinExistence type="predicted"/>
<dbReference type="EMBL" id="BORS01000007">
    <property type="protein sequence ID" value="GIO42489.1"/>
    <property type="molecule type" value="Genomic_DNA"/>
</dbReference>
<evidence type="ECO:0000313" key="2">
    <source>
        <dbReference type="Proteomes" id="UP000678895"/>
    </source>
</evidence>
<accession>A0A920CMA2</accession>
<evidence type="ECO:0000313" key="1">
    <source>
        <dbReference type="EMBL" id="GIO42489.1"/>
    </source>
</evidence>
<dbReference type="Proteomes" id="UP000678895">
    <property type="component" value="Unassembled WGS sequence"/>
</dbReference>
<gene>
    <name evidence="1" type="ORF">J41TS4_22470</name>
</gene>
<name>A0A920CMA2_9BACL</name>
<protein>
    <submittedName>
        <fullName evidence="1">Uncharacterized protein</fullName>
    </submittedName>
</protein>